<organism evidence="1 2">
    <name type="scientific">Ridgeia piscesae</name>
    <name type="common">Tubeworm</name>
    <dbReference type="NCBI Taxonomy" id="27915"/>
    <lineage>
        <taxon>Eukaryota</taxon>
        <taxon>Metazoa</taxon>
        <taxon>Spiralia</taxon>
        <taxon>Lophotrochozoa</taxon>
        <taxon>Annelida</taxon>
        <taxon>Polychaeta</taxon>
        <taxon>Sedentaria</taxon>
        <taxon>Canalipalpata</taxon>
        <taxon>Sabellida</taxon>
        <taxon>Siboglinidae</taxon>
        <taxon>Ridgeia</taxon>
    </lineage>
</organism>
<dbReference type="EMBL" id="JAODUO010000652">
    <property type="protein sequence ID" value="KAK2176590.1"/>
    <property type="molecule type" value="Genomic_DNA"/>
</dbReference>
<evidence type="ECO:0000313" key="2">
    <source>
        <dbReference type="Proteomes" id="UP001209878"/>
    </source>
</evidence>
<dbReference type="AlphaFoldDB" id="A0AAD9NNJ0"/>
<evidence type="ECO:0000313" key="1">
    <source>
        <dbReference type="EMBL" id="KAK2176590.1"/>
    </source>
</evidence>
<reference evidence="1" key="1">
    <citation type="journal article" date="2023" name="Mol. Biol. Evol.">
        <title>Third-Generation Sequencing Reveals the Adaptive Role of the Epigenome in Three Deep-Sea Polychaetes.</title>
        <authorList>
            <person name="Perez M."/>
            <person name="Aroh O."/>
            <person name="Sun Y."/>
            <person name="Lan Y."/>
            <person name="Juniper S.K."/>
            <person name="Young C.R."/>
            <person name="Angers B."/>
            <person name="Qian P.Y."/>
        </authorList>
    </citation>
    <scope>NUCLEOTIDE SEQUENCE</scope>
    <source>
        <strain evidence="1">R07B-5</strain>
    </source>
</reference>
<name>A0AAD9NNJ0_RIDPI</name>
<sequence length="272" mass="30604">MFVNNNATSAYEMRRQREALLDLIVRLLEINDNKPYLQTAFERAKMLRVTKQQQQAARAQHETALRDVARRAATAVAEDVATTIVNKTSTTKCSEEAIASSVNESLSLWRDKNPMGKILGDENIRDIAKTEARQALNQANTVDIIAATLTKHLRIVTNSILLSGEHYKKPADQLSSMISGTLPPDIRKMLSDNRLALLAEFTKQLVDDKRAHDTQLQVQAKLSRLISHEARVFVKRTPYRNLKKIGINERLRAKLLDEIARRVKARGGRSGA</sequence>
<protein>
    <submittedName>
        <fullName evidence="1">Uncharacterized protein</fullName>
    </submittedName>
</protein>
<keyword evidence="2" id="KW-1185">Reference proteome</keyword>
<comment type="caution">
    <text evidence="1">The sequence shown here is derived from an EMBL/GenBank/DDBJ whole genome shotgun (WGS) entry which is preliminary data.</text>
</comment>
<accession>A0AAD9NNJ0</accession>
<dbReference type="Proteomes" id="UP001209878">
    <property type="component" value="Unassembled WGS sequence"/>
</dbReference>
<gene>
    <name evidence="1" type="ORF">NP493_653g01007</name>
</gene>
<proteinExistence type="predicted"/>